<dbReference type="Gene3D" id="3.30.700.50">
    <property type="match status" value="1"/>
</dbReference>
<sequence>MNRFCIRMAGFSLLELLVVMAVVAILAAIAVPVYRQHVVKTRQAEARALLLENAHFLERWYGEKGSFKASSNAWPALPASRVPPAPETPLYQIGFTASAINVDEGEYTLEAMPVSGQDWLGGISIQLDQDGNIRYCEPNASGGRSCRLP</sequence>
<dbReference type="PROSITE" id="PS00409">
    <property type="entry name" value="PROKAR_NTER_METHYL"/>
    <property type="match status" value="1"/>
</dbReference>
<organism evidence="2 3">
    <name type="scientific">Gulbenkiania mobilis</name>
    <dbReference type="NCBI Taxonomy" id="397457"/>
    <lineage>
        <taxon>Bacteria</taxon>
        <taxon>Pseudomonadati</taxon>
        <taxon>Pseudomonadota</taxon>
        <taxon>Betaproteobacteria</taxon>
        <taxon>Neisseriales</taxon>
        <taxon>Chromobacteriaceae</taxon>
        <taxon>Gulbenkiania</taxon>
    </lineage>
</organism>
<dbReference type="EMBL" id="SMDA01000004">
    <property type="protein sequence ID" value="TCW31742.1"/>
    <property type="molecule type" value="Genomic_DNA"/>
</dbReference>
<accession>A0ABY2CXF8</accession>
<dbReference type="InterPro" id="IPR031982">
    <property type="entry name" value="PilE-like"/>
</dbReference>
<keyword evidence="3" id="KW-1185">Reference proteome</keyword>
<dbReference type="SUPFAM" id="SSF54523">
    <property type="entry name" value="Pili subunits"/>
    <property type="match status" value="1"/>
</dbReference>
<evidence type="ECO:0000256" key="1">
    <source>
        <dbReference type="SAM" id="Phobius"/>
    </source>
</evidence>
<evidence type="ECO:0000313" key="2">
    <source>
        <dbReference type="EMBL" id="TCW31742.1"/>
    </source>
</evidence>
<gene>
    <name evidence="2" type="ORF">EV669_104109</name>
</gene>
<name>A0ABY2CXF8_GULMO</name>
<dbReference type="Proteomes" id="UP000294801">
    <property type="component" value="Unassembled WGS sequence"/>
</dbReference>
<protein>
    <submittedName>
        <fullName evidence="2">Type IV pilus assembly protein PilE</fullName>
    </submittedName>
</protein>
<dbReference type="Pfam" id="PF16732">
    <property type="entry name" value="ComP_DUS"/>
    <property type="match status" value="1"/>
</dbReference>
<reference evidence="2 3" key="1">
    <citation type="submission" date="2019-03" db="EMBL/GenBank/DDBJ databases">
        <title>Genomic Encyclopedia of Type Strains, Phase IV (KMG-IV): sequencing the most valuable type-strain genomes for metagenomic binning, comparative biology and taxonomic classification.</title>
        <authorList>
            <person name="Goeker M."/>
        </authorList>
    </citation>
    <scope>NUCLEOTIDE SEQUENCE [LARGE SCALE GENOMIC DNA]</scope>
    <source>
        <strain evidence="2 3">DSM 18507</strain>
    </source>
</reference>
<keyword evidence="1" id="KW-0472">Membrane</keyword>
<comment type="caution">
    <text evidence="2">The sequence shown here is derived from an EMBL/GenBank/DDBJ whole genome shotgun (WGS) entry which is preliminary data.</text>
</comment>
<keyword evidence="1" id="KW-0812">Transmembrane</keyword>
<proteinExistence type="predicted"/>
<evidence type="ECO:0000313" key="3">
    <source>
        <dbReference type="Proteomes" id="UP000294801"/>
    </source>
</evidence>
<keyword evidence="1" id="KW-1133">Transmembrane helix</keyword>
<dbReference type="Pfam" id="PF07963">
    <property type="entry name" value="N_methyl"/>
    <property type="match status" value="1"/>
</dbReference>
<dbReference type="InterPro" id="IPR012902">
    <property type="entry name" value="N_methyl_site"/>
</dbReference>
<dbReference type="RefSeq" id="WP_132098280.1">
    <property type="nucleotide sequence ID" value="NZ_SMDA01000004.1"/>
</dbReference>
<dbReference type="InterPro" id="IPR045584">
    <property type="entry name" value="Pilin-like"/>
</dbReference>
<feature type="transmembrane region" description="Helical" evidence="1">
    <location>
        <begin position="12"/>
        <end position="34"/>
    </location>
</feature>
<dbReference type="NCBIfam" id="TIGR02532">
    <property type="entry name" value="IV_pilin_GFxxxE"/>
    <property type="match status" value="1"/>
</dbReference>